<sequence length="98" mass="10381">MSDESTHQTAVAAESHAVEPGEGPPPGQGPLVLLALSIGMILMGIQLWLLTVALDLYLGGSGRDVWQLAIVSGAIFLGGLGVIWLIRRRPRVRRRGGS</sequence>
<dbReference type="Pfam" id="PF20540">
    <property type="entry name" value="DUF6755"/>
    <property type="match status" value="1"/>
</dbReference>
<name>D1CI54_THET1</name>
<protein>
    <submittedName>
        <fullName evidence="3">Uncharacterized protein</fullName>
    </submittedName>
</protein>
<dbReference type="EMBL" id="CP001826">
    <property type="protein sequence ID" value="ACZ43425.1"/>
    <property type="molecule type" value="Genomic_DNA"/>
</dbReference>
<dbReference type="InterPro" id="IPR046643">
    <property type="entry name" value="DUF6755"/>
</dbReference>
<keyword evidence="4" id="KW-1185">Reference proteome</keyword>
<dbReference type="STRING" id="525904.Tter_2536"/>
<accession>D1CI54</accession>
<dbReference type="RefSeq" id="WP_012876456.1">
    <property type="nucleotide sequence ID" value="NC_013526.1"/>
</dbReference>
<evidence type="ECO:0000256" key="2">
    <source>
        <dbReference type="SAM" id="Phobius"/>
    </source>
</evidence>
<evidence type="ECO:0000313" key="3">
    <source>
        <dbReference type="EMBL" id="ACZ43425.1"/>
    </source>
</evidence>
<feature type="region of interest" description="Disordered" evidence="1">
    <location>
        <begin position="1"/>
        <end position="25"/>
    </location>
</feature>
<feature type="transmembrane region" description="Helical" evidence="2">
    <location>
        <begin position="65"/>
        <end position="86"/>
    </location>
</feature>
<dbReference type="HOGENOM" id="CLU_2332737_0_0_0"/>
<proteinExistence type="predicted"/>
<dbReference type="Proteomes" id="UP000000323">
    <property type="component" value="Chromosome 2"/>
</dbReference>
<keyword evidence="2" id="KW-0812">Transmembrane</keyword>
<keyword evidence="2" id="KW-0472">Membrane</keyword>
<keyword evidence="2" id="KW-1133">Transmembrane helix</keyword>
<reference evidence="4" key="1">
    <citation type="journal article" date="2010" name="Stand. Genomic Sci.">
        <title>Complete genome sequence of 'Thermobaculum terrenum' type strain (YNP1).</title>
        <authorList>
            <person name="Kiss H."/>
            <person name="Cleland D."/>
            <person name="Lapidus A."/>
            <person name="Lucas S."/>
            <person name="Glavina Del Rio T."/>
            <person name="Nolan M."/>
            <person name="Tice H."/>
            <person name="Han C."/>
            <person name="Goodwin L."/>
            <person name="Pitluck S."/>
            <person name="Liolios K."/>
            <person name="Ivanova N."/>
            <person name="Mavromatis K."/>
            <person name="Ovchinnikova G."/>
            <person name="Pati A."/>
            <person name="Chen A."/>
            <person name="Palaniappan K."/>
            <person name="Land M."/>
            <person name="Hauser L."/>
            <person name="Chang Y."/>
            <person name="Jeffries C."/>
            <person name="Lu M."/>
            <person name="Brettin T."/>
            <person name="Detter J."/>
            <person name="Goker M."/>
            <person name="Tindall B."/>
            <person name="Beck B."/>
            <person name="McDermott T."/>
            <person name="Woyke T."/>
            <person name="Bristow J."/>
            <person name="Eisen J."/>
            <person name="Markowitz V."/>
            <person name="Hugenholtz P."/>
            <person name="Kyrpides N."/>
            <person name="Klenk H."/>
            <person name="Cheng J."/>
        </authorList>
    </citation>
    <scope>NUCLEOTIDE SEQUENCE [LARGE SCALE GENOMIC DNA]</scope>
    <source>
        <strain evidence="4">ATCC BAA-798 / YNP1</strain>
    </source>
</reference>
<evidence type="ECO:0000256" key="1">
    <source>
        <dbReference type="SAM" id="MobiDB-lite"/>
    </source>
</evidence>
<organism evidence="3 4">
    <name type="scientific">Thermobaculum terrenum (strain ATCC BAA-798 / CCMEE 7001 / YNP1)</name>
    <dbReference type="NCBI Taxonomy" id="525904"/>
    <lineage>
        <taxon>Bacteria</taxon>
        <taxon>Bacillati</taxon>
        <taxon>Chloroflexota</taxon>
        <taxon>Chloroflexia</taxon>
        <taxon>Candidatus Thermobaculales</taxon>
        <taxon>Candidatus Thermobaculaceae</taxon>
        <taxon>Thermobaculum</taxon>
    </lineage>
</organism>
<feature type="transmembrane region" description="Helical" evidence="2">
    <location>
        <begin position="31"/>
        <end position="53"/>
    </location>
</feature>
<evidence type="ECO:0000313" key="4">
    <source>
        <dbReference type="Proteomes" id="UP000000323"/>
    </source>
</evidence>
<dbReference type="KEGG" id="ttr:Tter_2536"/>
<dbReference type="AlphaFoldDB" id="D1CI54"/>
<gene>
    <name evidence="3" type="ordered locus">Tter_2536</name>
</gene>